<comment type="caution">
    <text evidence="3">The sequence shown here is derived from an EMBL/GenBank/DDBJ whole genome shotgun (WGS) entry which is preliminary data.</text>
</comment>
<organism evidence="3 4">
    <name type="scientific">Tieghemostelium lacteum</name>
    <name type="common">Slime mold</name>
    <name type="synonym">Dictyostelium lacteum</name>
    <dbReference type="NCBI Taxonomy" id="361077"/>
    <lineage>
        <taxon>Eukaryota</taxon>
        <taxon>Amoebozoa</taxon>
        <taxon>Evosea</taxon>
        <taxon>Eumycetozoa</taxon>
        <taxon>Dictyostelia</taxon>
        <taxon>Dictyosteliales</taxon>
        <taxon>Raperosteliaceae</taxon>
        <taxon>Tieghemostelium</taxon>
    </lineage>
</organism>
<dbReference type="AlphaFoldDB" id="A0A151ZSL9"/>
<feature type="domain" description="BRCT" evidence="1">
    <location>
        <begin position="93"/>
        <end position="190"/>
    </location>
</feature>
<dbReference type="PROSITE" id="PS50918">
    <property type="entry name" value="WWE"/>
    <property type="match status" value="1"/>
</dbReference>
<dbReference type="SUPFAM" id="SSF117839">
    <property type="entry name" value="WWE domain"/>
    <property type="match status" value="1"/>
</dbReference>
<dbReference type="FunCoup" id="A0A151ZSL9">
    <property type="interactions" value="73"/>
</dbReference>
<dbReference type="PROSITE" id="PS50172">
    <property type="entry name" value="BRCT"/>
    <property type="match status" value="1"/>
</dbReference>
<dbReference type="InterPro" id="IPR004170">
    <property type="entry name" value="WWE_dom"/>
</dbReference>
<name>A0A151ZSL9_TIELA</name>
<dbReference type="STRING" id="361077.A0A151ZSL9"/>
<dbReference type="Proteomes" id="UP000076078">
    <property type="component" value="Unassembled WGS sequence"/>
</dbReference>
<sequence length="425" mass="47928">MSSHTTTHCWYWLDDTNWIPYSDPLVAQFESAFQAGSTKSIPVDKDRYIDINLTRNEIIKNFTSLTDPDLIGIQRRYDDPMKRRAVKRTKKSTQALIFKDMQFCFYSEKPKTKTQELKDLINSNGGTVKTSMTKKIDYLVFKPSDMKDDWKKFNDAIDSAIALKVTPVQANFINSSVYALKLLDDKSYLVDKQPVPVPVATPVATVTTTSPPKSIGQLSPKDSSYFVVGTEWAGVCTDENGEPYVFNMTVESFKDNQYHGCIQWVTLNSSVTKYKGTVGADHSFNFQEYEIVKGQDEVEVPSDYTSFIYGDTISGTVNDSKFRLKLSKSPSVSVMKPDSQWKGICTQHEKFFLSVTKRQDKEVEGTLTWPSFEDLVSVFKGTVEGTIIKVHTHTEPKNGPEINAPFDIVTTDNNNGTFGLSIKIQ</sequence>
<dbReference type="OMA" id="EWAGVCT"/>
<evidence type="ECO:0000313" key="3">
    <source>
        <dbReference type="EMBL" id="KYQ96930.1"/>
    </source>
</evidence>
<dbReference type="SUPFAM" id="SSF52113">
    <property type="entry name" value="BRCT domain"/>
    <property type="match status" value="1"/>
</dbReference>
<dbReference type="OrthoDB" id="25974at2759"/>
<dbReference type="Gene3D" id="3.30.720.50">
    <property type="match status" value="1"/>
</dbReference>
<evidence type="ECO:0000313" key="4">
    <source>
        <dbReference type="Proteomes" id="UP000076078"/>
    </source>
</evidence>
<dbReference type="InterPro" id="IPR036420">
    <property type="entry name" value="BRCT_dom_sf"/>
</dbReference>
<protein>
    <submittedName>
        <fullName evidence="3">BRCT domain-containing protein</fullName>
    </submittedName>
</protein>
<accession>A0A151ZSL9</accession>
<reference evidence="3 4" key="1">
    <citation type="submission" date="2015-12" db="EMBL/GenBank/DDBJ databases">
        <title>Dictyostelia acquired genes for synthesis and detection of signals that induce cell-type specialization by lateral gene transfer from prokaryotes.</title>
        <authorList>
            <person name="Gloeckner G."/>
            <person name="Schaap P."/>
        </authorList>
    </citation>
    <scope>NUCLEOTIDE SEQUENCE [LARGE SCALE GENOMIC DNA]</scope>
    <source>
        <strain evidence="3 4">TK</strain>
    </source>
</reference>
<dbReference type="EMBL" id="LODT01000021">
    <property type="protein sequence ID" value="KYQ96930.1"/>
    <property type="molecule type" value="Genomic_DNA"/>
</dbReference>
<dbReference type="Pfam" id="PF02825">
    <property type="entry name" value="WWE"/>
    <property type="match status" value="1"/>
</dbReference>
<feature type="domain" description="WWE" evidence="2">
    <location>
        <begin position="1"/>
        <end position="88"/>
    </location>
</feature>
<evidence type="ECO:0000259" key="2">
    <source>
        <dbReference type="PROSITE" id="PS50918"/>
    </source>
</evidence>
<dbReference type="InterPro" id="IPR001357">
    <property type="entry name" value="BRCT_dom"/>
</dbReference>
<dbReference type="InParanoid" id="A0A151ZSL9"/>
<proteinExistence type="predicted"/>
<evidence type="ECO:0000259" key="1">
    <source>
        <dbReference type="PROSITE" id="PS50172"/>
    </source>
</evidence>
<keyword evidence="4" id="KW-1185">Reference proteome</keyword>
<dbReference type="InterPro" id="IPR037197">
    <property type="entry name" value="WWE_dom_sf"/>
</dbReference>
<gene>
    <name evidence="3" type="ORF">DLAC_04250</name>
</gene>
<dbReference type="Gene3D" id="3.40.50.10190">
    <property type="entry name" value="BRCT domain"/>
    <property type="match status" value="1"/>
</dbReference>
<dbReference type="Pfam" id="PF16589">
    <property type="entry name" value="BRCT_2"/>
    <property type="match status" value="1"/>
</dbReference>